<name>A0A392TD19_9FABA</name>
<protein>
    <recommendedName>
        <fullName evidence="3">RNA-directed DNA polymerase (Reverse transcriptase)</fullName>
    </recommendedName>
</protein>
<evidence type="ECO:0008006" key="3">
    <source>
        <dbReference type="Google" id="ProtNLM"/>
    </source>
</evidence>
<accession>A0A392TD19</accession>
<dbReference type="AlphaFoldDB" id="A0A392TD19"/>
<proteinExistence type="predicted"/>
<keyword evidence="2" id="KW-1185">Reference proteome</keyword>
<feature type="non-terminal residue" evidence="1">
    <location>
        <position position="1"/>
    </location>
</feature>
<evidence type="ECO:0000313" key="2">
    <source>
        <dbReference type="Proteomes" id="UP000265520"/>
    </source>
</evidence>
<sequence length="30" mass="3360">LLGYQFEVMYKPGPDNKAADACQGAMVKWK</sequence>
<dbReference type="EMBL" id="LXQA010553775">
    <property type="protein sequence ID" value="MCI58908.1"/>
    <property type="molecule type" value="Genomic_DNA"/>
</dbReference>
<reference evidence="1 2" key="1">
    <citation type="journal article" date="2018" name="Front. Plant Sci.">
        <title>Red Clover (Trifolium pratense) and Zigzag Clover (T. medium) - A Picture of Genomic Similarities and Differences.</title>
        <authorList>
            <person name="Dluhosova J."/>
            <person name="Istvanek J."/>
            <person name="Nedelnik J."/>
            <person name="Repkova J."/>
        </authorList>
    </citation>
    <scope>NUCLEOTIDE SEQUENCE [LARGE SCALE GENOMIC DNA]</scope>
    <source>
        <strain evidence="2">cv. 10/8</strain>
        <tissue evidence="1">Leaf</tissue>
    </source>
</reference>
<comment type="caution">
    <text evidence="1">The sequence shown here is derived from an EMBL/GenBank/DDBJ whole genome shotgun (WGS) entry which is preliminary data.</text>
</comment>
<organism evidence="1 2">
    <name type="scientific">Trifolium medium</name>
    <dbReference type="NCBI Taxonomy" id="97028"/>
    <lineage>
        <taxon>Eukaryota</taxon>
        <taxon>Viridiplantae</taxon>
        <taxon>Streptophyta</taxon>
        <taxon>Embryophyta</taxon>
        <taxon>Tracheophyta</taxon>
        <taxon>Spermatophyta</taxon>
        <taxon>Magnoliopsida</taxon>
        <taxon>eudicotyledons</taxon>
        <taxon>Gunneridae</taxon>
        <taxon>Pentapetalae</taxon>
        <taxon>rosids</taxon>
        <taxon>fabids</taxon>
        <taxon>Fabales</taxon>
        <taxon>Fabaceae</taxon>
        <taxon>Papilionoideae</taxon>
        <taxon>50 kb inversion clade</taxon>
        <taxon>NPAAA clade</taxon>
        <taxon>Hologalegina</taxon>
        <taxon>IRL clade</taxon>
        <taxon>Trifolieae</taxon>
        <taxon>Trifolium</taxon>
    </lineage>
</organism>
<dbReference type="Proteomes" id="UP000265520">
    <property type="component" value="Unassembled WGS sequence"/>
</dbReference>
<evidence type="ECO:0000313" key="1">
    <source>
        <dbReference type="EMBL" id="MCI58908.1"/>
    </source>
</evidence>